<dbReference type="Proteomes" id="UP000316030">
    <property type="component" value="Unassembled WGS sequence"/>
</dbReference>
<protein>
    <submittedName>
        <fullName evidence="7">TRAP-type mannitol/chloroaromatic compound transport system, substrate-binding protein</fullName>
    </submittedName>
</protein>
<keyword evidence="3" id="KW-0574">Periplasm</keyword>
<proteinExistence type="predicted"/>
<dbReference type="Pfam" id="PF03480">
    <property type="entry name" value="DctP"/>
    <property type="match status" value="1"/>
</dbReference>
<evidence type="ECO:0000256" key="3">
    <source>
        <dbReference type="ARBA" id="ARBA00022764"/>
    </source>
</evidence>
<feature type="binding site" evidence="5">
    <location>
        <position position="229"/>
    </location>
    <ligand>
        <name>substrate</name>
    </ligand>
</feature>
<keyword evidence="8" id="KW-1185">Reference proteome</keyword>
<evidence type="ECO:0000256" key="2">
    <source>
        <dbReference type="ARBA" id="ARBA00022729"/>
    </source>
</evidence>
<feature type="binding site" evidence="4">
    <location>
        <position position="166"/>
    </location>
    <ligand>
        <name>substrate</name>
    </ligand>
</feature>
<feature type="signal peptide" evidence="6">
    <location>
        <begin position="1"/>
        <end position="20"/>
    </location>
</feature>
<dbReference type="GO" id="GO:0042597">
    <property type="term" value="C:periplasmic space"/>
    <property type="evidence" value="ECO:0007669"/>
    <property type="project" value="UniProtKB-SubCell"/>
</dbReference>
<name>A0A521C0V0_9RHOB</name>
<dbReference type="PIRSF" id="PIRSF039026">
    <property type="entry name" value="SiaP"/>
    <property type="match status" value="1"/>
</dbReference>
<evidence type="ECO:0000256" key="4">
    <source>
        <dbReference type="PIRSR" id="PIRSR039026-1"/>
    </source>
</evidence>
<dbReference type="Gene3D" id="3.40.190.170">
    <property type="entry name" value="Bacterial extracellular solute-binding protein, family 7"/>
    <property type="match status" value="1"/>
</dbReference>
<evidence type="ECO:0000313" key="8">
    <source>
        <dbReference type="Proteomes" id="UP000316030"/>
    </source>
</evidence>
<dbReference type="InterPro" id="IPR018389">
    <property type="entry name" value="DctP_fam"/>
</dbReference>
<feature type="chain" id="PRO_5021774812" evidence="6">
    <location>
        <begin position="21"/>
        <end position="340"/>
    </location>
</feature>
<dbReference type="CDD" id="cd13604">
    <property type="entry name" value="PBP2_TRAP_ketoacid_lactate_like"/>
    <property type="match status" value="1"/>
</dbReference>
<keyword evidence="2 6" id="KW-0732">Signal</keyword>
<gene>
    <name evidence="7" type="ORF">SAMN06265173_10528</name>
</gene>
<dbReference type="InterPro" id="IPR038404">
    <property type="entry name" value="TRAP_DctP_sf"/>
</dbReference>
<dbReference type="GO" id="GO:0046872">
    <property type="term" value="F:metal ion binding"/>
    <property type="evidence" value="ECO:0007669"/>
    <property type="project" value="UniProtKB-KW"/>
</dbReference>
<dbReference type="RefSeq" id="WP_235891416.1">
    <property type="nucleotide sequence ID" value="NZ_FXTO01000005.1"/>
</dbReference>
<organism evidence="7 8">
    <name type="scientific">Thalassovita litoralis</name>
    <dbReference type="NCBI Taxonomy" id="1010611"/>
    <lineage>
        <taxon>Bacteria</taxon>
        <taxon>Pseudomonadati</taxon>
        <taxon>Pseudomonadota</taxon>
        <taxon>Alphaproteobacteria</taxon>
        <taxon>Rhodobacterales</taxon>
        <taxon>Roseobacteraceae</taxon>
        <taxon>Thalassovita</taxon>
    </lineage>
</organism>
<evidence type="ECO:0000256" key="1">
    <source>
        <dbReference type="ARBA" id="ARBA00004418"/>
    </source>
</evidence>
<feature type="binding site" evidence="4">
    <location>
        <position position="145"/>
    </location>
    <ligand>
        <name>substrate</name>
    </ligand>
</feature>
<dbReference type="PANTHER" id="PTHR33376">
    <property type="match status" value="1"/>
</dbReference>
<dbReference type="Gene3D" id="3.40.190.10">
    <property type="entry name" value="Periplasmic binding protein-like II"/>
    <property type="match status" value="1"/>
</dbReference>
<evidence type="ECO:0000313" key="7">
    <source>
        <dbReference type="EMBL" id="SMO52995.1"/>
    </source>
</evidence>
<reference evidence="7 8" key="1">
    <citation type="submission" date="2017-05" db="EMBL/GenBank/DDBJ databases">
        <authorList>
            <person name="Varghese N."/>
            <person name="Submissions S."/>
        </authorList>
    </citation>
    <scope>NUCLEOTIDE SEQUENCE [LARGE SCALE GENOMIC DNA]</scope>
    <source>
        <strain evidence="7 8">DSM 29506</strain>
    </source>
</reference>
<keyword evidence="5" id="KW-0479">Metal-binding</keyword>
<dbReference type="InterPro" id="IPR026289">
    <property type="entry name" value="SBP_TakP-like"/>
</dbReference>
<sequence>MKKISTLLAATALVAGAAHAETLVMQSIYPSSLPLLGDSGKRLTEQVEMLTGGDLKIEFNEPGAIVGGNEMWDAISTGAVDAGWYSPGFAQGIIPSAAIFTSVPFGPDIRGYTAWWYHGGGKEIWADITKPYNIHTELCAILVPEASGWFAKEINKPEDLKGLKMRIFGLGAQVMQKLGVEAQSMPVADTLTGLRLGTIDAAEVSFPLIDKAVSMNDYAKNYYFPGWHQQTSLITFIANQDVWDGLSDQQRYAIETSCAANVAYTSARGEASQLQPLADLEAAGVKIHTWNDEMMSTFRSAWDEVVAEQVAADADFKRAWESLTGFLGDYSKWTGLAYLK</sequence>
<evidence type="ECO:0000256" key="5">
    <source>
        <dbReference type="PIRSR" id="PIRSR039026-2"/>
    </source>
</evidence>
<feature type="binding site" evidence="5">
    <location>
        <position position="203"/>
    </location>
    <ligand>
        <name>substrate</name>
    </ligand>
</feature>
<dbReference type="NCBIfam" id="NF037995">
    <property type="entry name" value="TRAP_S1"/>
    <property type="match status" value="1"/>
</dbReference>
<accession>A0A521C0V0</accession>
<evidence type="ECO:0000256" key="6">
    <source>
        <dbReference type="SAM" id="SignalP"/>
    </source>
</evidence>
<dbReference type="AlphaFoldDB" id="A0A521C0V0"/>
<dbReference type="EMBL" id="FXTO01000005">
    <property type="protein sequence ID" value="SMO52995.1"/>
    <property type="molecule type" value="Genomic_DNA"/>
</dbReference>
<dbReference type="GO" id="GO:0031317">
    <property type="term" value="C:tripartite ATP-independent periplasmic transporter complex"/>
    <property type="evidence" value="ECO:0007669"/>
    <property type="project" value="InterPro"/>
</dbReference>
<comment type="subcellular location">
    <subcellularLocation>
        <location evidence="1">Periplasm</location>
    </subcellularLocation>
</comment>
<dbReference type="GO" id="GO:0055085">
    <property type="term" value="P:transmembrane transport"/>
    <property type="evidence" value="ECO:0007669"/>
    <property type="project" value="InterPro"/>
</dbReference>
<dbReference type="PANTHER" id="PTHR33376:SF5">
    <property type="entry name" value="EXTRACYTOPLASMIC SOLUTE RECEPTOR PROTEIN"/>
    <property type="match status" value="1"/>
</dbReference>